<reference evidence="2" key="2">
    <citation type="submission" date="2014-07" db="EMBL/GenBank/DDBJ databases">
        <authorList>
            <person name="Hull J."/>
        </authorList>
    </citation>
    <scope>NUCLEOTIDE SEQUENCE</scope>
</reference>
<dbReference type="AlphaFoldDB" id="A0A0A9Z8X2"/>
<feature type="compositionally biased region" description="Pro residues" evidence="1">
    <location>
        <begin position="128"/>
        <end position="137"/>
    </location>
</feature>
<feature type="compositionally biased region" description="Basic and acidic residues" evidence="1">
    <location>
        <begin position="105"/>
        <end position="117"/>
    </location>
</feature>
<evidence type="ECO:0000256" key="1">
    <source>
        <dbReference type="SAM" id="MobiDB-lite"/>
    </source>
</evidence>
<gene>
    <name evidence="2" type="primary">rpsB_2</name>
    <name evidence="2" type="ORF">CM83_15647</name>
</gene>
<keyword evidence="2" id="KW-0689">Ribosomal protein</keyword>
<organism evidence="2">
    <name type="scientific">Lygus hesperus</name>
    <name type="common">Western plant bug</name>
    <dbReference type="NCBI Taxonomy" id="30085"/>
    <lineage>
        <taxon>Eukaryota</taxon>
        <taxon>Metazoa</taxon>
        <taxon>Ecdysozoa</taxon>
        <taxon>Arthropoda</taxon>
        <taxon>Hexapoda</taxon>
        <taxon>Insecta</taxon>
        <taxon>Pterygota</taxon>
        <taxon>Neoptera</taxon>
        <taxon>Paraneoptera</taxon>
        <taxon>Hemiptera</taxon>
        <taxon>Heteroptera</taxon>
        <taxon>Panheteroptera</taxon>
        <taxon>Cimicomorpha</taxon>
        <taxon>Miridae</taxon>
        <taxon>Mirini</taxon>
        <taxon>Lygus</taxon>
    </lineage>
</organism>
<protein>
    <submittedName>
        <fullName evidence="2">30S ribosomal protein S2</fullName>
    </submittedName>
</protein>
<accession>A0A0A9Z8X2</accession>
<dbReference type="EMBL" id="GBHO01003253">
    <property type="protein sequence ID" value="JAG40351.1"/>
    <property type="molecule type" value="Transcribed_RNA"/>
</dbReference>
<sequence length="149" mass="16613">MKKYVDNRRHAKHHSIEEGDKALVRQPKVNKYTTNFDPNPYNVIAIKGTQVTAVRDGKTLVRNASMFKRIPNPTEENSGEVAQEEEGDQAATNSNTPPSPPWKGWDSELGKARRSVDPESEDTQATPAPAPSVPGIPPFTMQLRPRRQN</sequence>
<proteinExistence type="predicted"/>
<keyword evidence="2" id="KW-0687">Ribonucleoprotein</keyword>
<dbReference type="GO" id="GO:0005840">
    <property type="term" value="C:ribosome"/>
    <property type="evidence" value="ECO:0007669"/>
    <property type="project" value="UniProtKB-KW"/>
</dbReference>
<reference evidence="2" key="1">
    <citation type="journal article" date="2014" name="PLoS ONE">
        <title>Transcriptome-Based Identification of ABC Transporters in the Western Tarnished Plant Bug Lygus hesperus.</title>
        <authorList>
            <person name="Hull J.J."/>
            <person name="Chaney K."/>
            <person name="Geib S.M."/>
            <person name="Fabrick J.A."/>
            <person name="Brent C.S."/>
            <person name="Walsh D."/>
            <person name="Lavine L.C."/>
        </authorList>
    </citation>
    <scope>NUCLEOTIDE SEQUENCE</scope>
</reference>
<feature type="region of interest" description="Disordered" evidence="1">
    <location>
        <begin position="1"/>
        <end position="23"/>
    </location>
</feature>
<feature type="region of interest" description="Disordered" evidence="1">
    <location>
        <begin position="65"/>
        <end position="149"/>
    </location>
</feature>
<evidence type="ECO:0000313" key="2">
    <source>
        <dbReference type="EMBL" id="JAG40351.1"/>
    </source>
</evidence>
<name>A0A0A9Z8X2_LYGHE</name>